<dbReference type="RefSeq" id="WP_010762001.1">
    <property type="nucleotide sequence ID" value="NZ_KB946316.1"/>
</dbReference>
<gene>
    <name evidence="3" type="ORF">I583_02765</name>
    <name evidence="2" type="ORF">UAW_01799</name>
</gene>
<dbReference type="EMBL" id="AJAR01000016">
    <property type="protein sequence ID" value="EOH96634.1"/>
    <property type="molecule type" value="Genomic_DNA"/>
</dbReference>
<proteinExistence type="predicted"/>
<keyword evidence="1" id="KW-0812">Transmembrane</keyword>
<sequence length="168" mass="18918">MKKKKNHSKRKRLIILISTVVAVTILLAFLFFRGLKTSAIHYDAQAVKYEAKIKKPENLPINSITFPGFRDIAIQEGDKVLYIALVNPSFNKADIQFKVTLNDRTTPILTTGLVKPGQAVTEVPLPKELPVGEHTVKLEMFGYTQDEVQQRLTGSQTTFKLQVLKNKP</sequence>
<evidence type="ECO:0000313" key="2">
    <source>
        <dbReference type="EMBL" id="EOH96634.1"/>
    </source>
</evidence>
<feature type="transmembrane region" description="Helical" evidence="1">
    <location>
        <begin position="12"/>
        <end position="32"/>
    </location>
</feature>
<evidence type="ECO:0000256" key="1">
    <source>
        <dbReference type="SAM" id="Phobius"/>
    </source>
</evidence>
<evidence type="ECO:0000313" key="4">
    <source>
        <dbReference type="Proteomes" id="UP000013858"/>
    </source>
</evidence>
<evidence type="ECO:0000313" key="5">
    <source>
        <dbReference type="Proteomes" id="UP000014197"/>
    </source>
</evidence>
<dbReference type="PATRIC" id="fig|1158608.3.peg.1775"/>
<name>R2T8S5_9ENTE</name>
<dbReference type="eggNOG" id="ENOG5030HMD">
    <property type="taxonomic scope" value="Bacteria"/>
</dbReference>
<keyword evidence="5" id="KW-1185">Reference proteome</keyword>
<reference evidence="3 5" key="2">
    <citation type="submission" date="2013-03" db="EMBL/GenBank/DDBJ databases">
        <title>The Genome Sequence of Enterococcus haemoperoxidus BAA-382 (PacBio/Illumina hybrid assembly).</title>
        <authorList>
            <consortium name="The Broad Institute Genomics Platform"/>
            <consortium name="The Broad Institute Genome Sequencing Center for Infectious Disease"/>
            <person name="Earl A."/>
            <person name="Russ C."/>
            <person name="Gilmore M."/>
            <person name="Surin D."/>
            <person name="Walker B."/>
            <person name="Young S."/>
            <person name="Zeng Q."/>
            <person name="Gargeya S."/>
            <person name="Fitzgerald M."/>
            <person name="Haas B."/>
            <person name="Abouelleil A."/>
            <person name="Allen A.W."/>
            <person name="Alvarado L."/>
            <person name="Arachchi H.M."/>
            <person name="Berlin A.M."/>
            <person name="Chapman S.B."/>
            <person name="Gainer-Dewar J."/>
            <person name="Goldberg J."/>
            <person name="Griggs A."/>
            <person name="Gujja S."/>
            <person name="Hansen M."/>
            <person name="Howarth C."/>
            <person name="Imamovic A."/>
            <person name="Ireland A."/>
            <person name="Larimer J."/>
            <person name="McCowan C."/>
            <person name="Murphy C."/>
            <person name="Pearson M."/>
            <person name="Poon T.W."/>
            <person name="Priest M."/>
            <person name="Roberts A."/>
            <person name="Saif S."/>
            <person name="Shea T."/>
            <person name="Sisk P."/>
            <person name="Sykes S."/>
            <person name="Wortman J."/>
            <person name="Nusbaum C."/>
            <person name="Birren B."/>
        </authorList>
    </citation>
    <scope>NUCLEOTIDE SEQUENCE [LARGE SCALE GENOMIC DNA]</scope>
    <source>
        <strain evidence="3 5">ATCC BAA-382</strain>
    </source>
</reference>
<comment type="caution">
    <text evidence="2">The sequence shown here is derived from an EMBL/GenBank/DDBJ whole genome shotgun (WGS) entry which is preliminary data.</text>
</comment>
<dbReference type="OrthoDB" id="2185323at2"/>
<dbReference type="Proteomes" id="UP000014197">
    <property type="component" value="Unassembled WGS sequence"/>
</dbReference>
<keyword evidence="1" id="KW-1133">Transmembrane helix</keyword>
<protein>
    <submittedName>
        <fullName evidence="2">Uncharacterized protein</fullName>
    </submittedName>
</protein>
<keyword evidence="1" id="KW-0472">Membrane</keyword>
<dbReference type="AlphaFoldDB" id="R2T8S5"/>
<dbReference type="Proteomes" id="UP000013858">
    <property type="component" value="Unassembled WGS sequence"/>
</dbReference>
<reference evidence="2 4" key="1">
    <citation type="submission" date="2013-02" db="EMBL/GenBank/DDBJ databases">
        <title>The Genome Sequence of Enterococcus haemoperoxidus BAA-382.</title>
        <authorList>
            <consortium name="The Broad Institute Genome Sequencing Platform"/>
            <consortium name="The Broad Institute Genome Sequencing Center for Infectious Disease"/>
            <person name="Earl A.M."/>
            <person name="Gilmore M.S."/>
            <person name="Lebreton F."/>
            <person name="Walker B."/>
            <person name="Young S.K."/>
            <person name="Zeng Q."/>
            <person name="Gargeya S."/>
            <person name="Fitzgerald M."/>
            <person name="Haas B."/>
            <person name="Abouelleil A."/>
            <person name="Alvarado L."/>
            <person name="Arachchi H.M."/>
            <person name="Berlin A.M."/>
            <person name="Chapman S.B."/>
            <person name="Dewar J."/>
            <person name="Goldberg J."/>
            <person name="Griggs A."/>
            <person name="Gujja S."/>
            <person name="Hansen M."/>
            <person name="Howarth C."/>
            <person name="Imamovic A."/>
            <person name="Larimer J."/>
            <person name="McCowan C."/>
            <person name="Murphy C."/>
            <person name="Neiman D."/>
            <person name="Pearson M."/>
            <person name="Priest M."/>
            <person name="Roberts A."/>
            <person name="Saif S."/>
            <person name="Shea T."/>
            <person name="Sisk P."/>
            <person name="Sykes S."/>
            <person name="Wortman J."/>
            <person name="Nusbaum C."/>
            <person name="Birren B."/>
        </authorList>
    </citation>
    <scope>NUCLEOTIDE SEQUENCE [LARGE SCALE GENOMIC DNA]</scope>
    <source>
        <strain evidence="2 4">ATCC BAA-382</strain>
    </source>
</reference>
<accession>R2T8S5</accession>
<dbReference type="STRING" id="155618.RV06_GL001603"/>
<evidence type="ECO:0000313" key="3">
    <source>
        <dbReference type="EMBL" id="EOT60130.1"/>
    </source>
</evidence>
<organism evidence="2 4">
    <name type="scientific">Enterococcus haemoperoxidus ATCC BAA-382</name>
    <dbReference type="NCBI Taxonomy" id="1158608"/>
    <lineage>
        <taxon>Bacteria</taxon>
        <taxon>Bacillati</taxon>
        <taxon>Bacillota</taxon>
        <taxon>Bacilli</taxon>
        <taxon>Lactobacillales</taxon>
        <taxon>Enterococcaceae</taxon>
        <taxon>Enterococcus</taxon>
    </lineage>
</organism>
<dbReference type="EMBL" id="ASVY01000003">
    <property type="protein sequence ID" value="EOT60130.1"/>
    <property type="molecule type" value="Genomic_DNA"/>
</dbReference>